<proteinExistence type="inferred from homology"/>
<dbReference type="PROSITE" id="PS50893">
    <property type="entry name" value="ABC_TRANSPORTER_2"/>
    <property type="match status" value="1"/>
</dbReference>
<dbReference type="InterPro" id="IPR017871">
    <property type="entry name" value="ABC_transporter-like_CS"/>
</dbReference>
<dbReference type="SMART" id="SM00382">
    <property type="entry name" value="AAA"/>
    <property type="match status" value="1"/>
</dbReference>
<dbReference type="InterPro" id="IPR003593">
    <property type="entry name" value="AAA+_ATPase"/>
</dbReference>
<evidence type="ECO:0000313" key="8">
    <source>
        <dbReference type="Proteomes" id="UP000005951"/>
    </source>
</evidence>
<gene>
    <name evidence="7" type="ORF">WSS_A30869</name>
</gene>
<name>K8XD29_RHOOP</name>
<accession>K8XD29</accession>
<evidence type="ECO:0000256" key="2">
    <source>
        <dbReference type="ARBA" id="ARBA00022448"/>
    </source>
</evidence>
<dbReference type="InterPro" id="IPR052156">
    <property type="entry name" value="BCAA_Transport_ATP-bd_LivF"/>
</dbReference>
<protein>
    <submittedName>
        <fullName evidence="7">Fe(3+)-transporting ATPase</fullName>
    </submittedName>
</protein>
<dbReference type="Proteomes" id="UP000005951">
    <property type="component" value="Unassembled WGS sequence"/>
</dbReference>
<dbReference type="GO" id="GO:0015658">
    <property type="term" value="F:branched-chain amino acid transmembrane transporter activity"/>
    <property type="evidence" value="ECO:0007669"/>
    <property type="project" value="TreeGrafter"/>
</dbReference>
<keyword evidence="2" id="KW-0813">Transport</keyword>
<evidence type="ECO:0000256" key="5">
    <source>
        <dbReference type="ARBA" id="ARBA00022970"/>
    </source>
</evidence>
<dbReference type="CDD" id="cd03224">
    <property type="entry name" value="ABC_TM1139_LivF_branched"/>
    <property type="match status" value="1"/>
</dbReference>
<evidence type="ECO:0000256" key="1">
    <source>
        <dbReference type="ARBA" id="ARBA00005417"/>
    </source>
</evidence>
<comment type="caution">
    <text evidence="7">The sequence shown here is derived from an EMBL/GenBank/DDBJ whole genome shotgun (WGS) entry which is preliminary data.</text>
</comment>
<dbReference type="Gene3D" id="3.40.50.300">
    <property type="entry name" value="P-loop containing nucleotide triphosphate hydrolases"/>
    <property type="match status" value="1"/>
</dbReference>
<comment type="similarity">
    <text evidence="1">Belongs to the ABC transporter superfamily.</text>
</comment>
<dbReference type="PROSITE" id="PS00211">
    <property type="entry name" value="ABC_TRANSPORTER_1"/>
    <property type="match status" value="1"/>
</dbReference>
<dbReference type="EMBL" id="AJYC02000100">
    <property type="protein sequence ID" value="EKT78761.1"/>
    <property type="molecule type" value="Genomic_DNA"/>
</dbReference>
<dbReference type="GO" id="GO:0015807">
    <property type="term" value="P:L-amino acid transport"/>
    <property type="evidence" value="ECO:0007669"/>
    <property type="project" value="TreeGrafter"/>
</dbReference>
<feature type="domain" description="ABC transporter" evidence="6">
    <location>
        <begin position="7"/>
        <end position="236"/>
    </location>
</feature>
<evidence type="ECO:0000259" key="6">
    <source>
        <dbReference type="PROSITE" id="PS50893"/>
    </source>
</evidence>
<sequence>MERRPMLEISNLNVHYTATHAIRGVDLSIAENEVVCLLGPNGAGKSSLLRSISQLVPYEGTIELDGETIDNRPPAFLSRVGLIHVPEGRHVFPTLSVHENLQIGAHARGSRPALYSYDDVYDLFPALTRMRKRQGFALSGGEQQMVALGRALVAAPRLLLLDEPSLGLAPSVVATVYRALSEIAGRTTILVVEQNTSDALALARRGYVLAEGRVVMNGESSALTDRKAVLASYLGQTDIDVGDVGEDRLPPMTEK</sequence>
<dbReference type="Pfam" id="PF00005">
    <property type="entry name" value="ABC_tran"/>
    <property type="match status" value="1"/>
</dbReference>
<reference evidence="7 8" key="1">
    <citation type="journal article" date="2013" name="Genome Announc.">
        <title>Draft Genome Sequence of Rhodococcus opacus Strain M213 Shows a Diverse Catabolic Potential.</title>
        <authorList>
            <person name="Pathak A."/>
            <person name="Green S.J."/>
            <person name="Ogram A."/>
            <person name="Chauhan A."/>
        </authorList>
    </citation>
    <scope>NUCLEOTIDE SEQUENCE [LARGE SCALE GENOMIC DNA]</scope>
    <source>
        <strain evidence="7 8">M213</strain>
    </source>
</reference>
<dbReference type="AlphaFoldDB" id="K8XD29"/>
<dbReference type="PANTHER" id="PTHR43820:SF4">
    <property type="entry name" value="HIGH-AFFINITY BRANCHED-CHAIN AMINO ACID TRANSPORT ATP-BINDING PROTEIN LIVF"/>
    <property type="match status" value="1"/>
</dbReference>
<dbReference type="GO" id="GO:0005524">
    <property type="term" value="F:ATP binding"/>
    <property type="evidence" value="ECO:0007669"/>
    <property type="project" value="UniProtKB-KW"/>
</dbReference>
<dbReference type="InterPro" id="IPR003439">
    <property type="entry name" value="ABC_transporter-like_ATP-bd"/>
</dbReference>
<evidence type="ECO:0000256" key="3">
    <source>
        <dbReference type="ARBA" id="ARBA00022741"/>
    </source>
</evidence>
<dbReference type="SUPFAM" id="SSF52540">
    <property type="entry name" value="P-loop containing nucleoside triphosphate hydrolases"/>
    <property type="match status" value="1"/>
</dbReference>
<evidence type="ECO:0000256" key="4">
    <source>
        <dbReference type="ARBA" id="ARBA00022840"/>
    </source>
</evidence>
<keyword evidence="4" id="KW-0067">ATP-binding</keyword>
<dbReference type="InterPro" id="IPR027417">
    <property type="entry name" value="P-loop_NTPase"/>
</dbReference>
<keyword evidence="3" id="KW-0547">Nucleotide-binding</keyword>
<evidence type="ECO:0000313" key="7">
    <source>
        <dbReference type="EMBL" id="EKT78761.1"/>
    </source>
</evidence>
<keyword evidence="5" id="KW-0029">Amino-acid transport</keyword>
<organism evidence="7 8">
    <name type="scientific">Rhodococcus opacus M213</name>
    <dbReference type="NCBI Taxonomy" id="1129896"/>
    <lineage>
        <taxon>Bacteria</taxon>
        <taxon>Bacillati</taxon>
        <taxon>Actinomycetota</taxon>
        <taxon>Actinomycetes</taxon>
        <taxon>Mycobacteriales</taxon>
        <taxon>Nocardiaceae</taxon>
        <taxon>Rhodococcus</taxon>
    </lineage>
</organism>
<dbReference type="GO" id="GO:0016887">
    <property type="term" value="F:ATP hydrolysis activity"/>
    <property type="evidence" value="ECO:0007669"/>
    <property type="project" value="InterPro"/>
</dbReference>
<dbReference type="PANTHER" id="PTHR43820">
    <property type="entry name" value="HIGH-AFFINITY BRANCHED-CHAIN AMINO ACID TRANSPORT ATP-BINDING PROTEIN LIVF"/>
    <property type="match status" value="1"/>
</dbReference>